<proteinExistence type="predicted"/>
<evidence type="ECO:0000313" key="4">
    <source>
        <dbReference type="Proteomes" id="UP001497516"/>
    </source>
</evidence>
<sequence>MQAQFGISQLILANERLLDDLGDRETKILKLEEQLKEGREGFRQELRDEILKEHEAALKVKDVELQTAREDLAKSARELEGVQQKVREVSEREKGLQDKVNELEARVVDLEARRELELDEAREDARASFFDSDEFKAVDEAKYQKLLRDTVASIRHLFRREHSYVVWDRNAVWDAVEFWGDHDVNSEVETQPAAAATTIGEEVNQPAPTEGGSS</sequence>
<gene>
    <name evidence="3" type="ORF">LTRI10_LOCUS36711</name>
</gene>
<organism evidence="3 4">
    <name type="scientific">Linum trigynum</name>
    <dbReference type="NCBI Taxonomy" id="586398"/>
    <lineage>
        <taxon>Eukaryota</taxon>
        <taxon>Viridiplantae</taxon>
        <taxon>Streptophyta</taxon>
        <taxon>Embryophyta</taxon>
        <taxon>Tracheophyta</taxon>
        <taxon>Spermatophyta</taxon>
        <taxon>Magnoliopsida</taxon>
        <taxon>eudicotyledons</taxon>
        <taxon>Gunneridae</taxon>
        <taxon>Pentapetalae</taxon>
        <taxon>rosids</taxon>
        <taxon>fabids</taxon>
        <taxon>Malpighiales</taxon>
        <taxon>Linaceae</taxon>
        <taxon>Linum</taxon>
    </lineage>
</organism>
<dbReference type="AlphaFoldDB" id="A0AAV2FDH8"/>
<evidence type="ECO:0000313" key="3">
    <source>
        <dbReference type="EMBL" id="CAL1396336.1"/>
    </source>
</evidence>
<evidence type="ECO:0000256" key="2">
    <source>
        <dbReference type="SAM" id="MobiDB-lite"/>
    </source>
</evidence>
<dbReference type="Proteomes" id="UP001497516">
    <property type="component" value="Chromosome 6"/>
</dbReference>
<reference evidence="3 4" key="1">
    <citation type="submission" date="2024-04" db="EMBL/GenBank/DDBJ databases">
        <authorList>
            <person name="Fracassetti M."/>
        </authorList>
    </citation>
    <scope>NUCLEOTIDE SEQUENCE [LARGE SCALE GENOMIC DNA]</scope>
</reference>
<keyword evidence="4" id="KW-1185">Reference proteome</keyword>
<evidence type="ECO:0000256" key="1">
    <source>
        <dbReference type="SAM" id="Coils"/>
    </source>
</evidence>
<protein>
    <submittedName>
        <fullName evidence="3">Uncharacterized protein</fullName>
    </submittedName>
</protein>
<dbReference type="EMBL" id="OZ034819">
    <property type="protein sequence ID" value="CAL1396336.1"/>
    <property type="molecule type" value="Genomic_DNA"/>
</dbReference>
<feature type="coiled-coil region" evidence="1">
    <location>
        <begin position="14"/>
        <end position="120"/>
    </location>
</feature>
<feature type="region of interest" description="Disordered" evidence="2">
    <location>
        <begin position="189"/>
        <end position="214"/>
    </location>
</feature>
<keyword evidence="1" id="KW-0175">Coiled coil</keyword>
<accession>A0AAV2FDH8</accession>
<name>A0AAV2FDH8_9ROSI</name>